<dbReference type="OrthoDB" id="9997739at2759"/>
<name>A0A9P4MFM6_9PEZI</name>
<evidence type="ECO:0000313" key="3">
    <source>
        <dbReference type="Proteomes" id="UP000799439"/>
    </source>
</evidence>
<dbReference type="PANTHER" id="PTHR47843">
    <property type="entry name" value="BTB DOMAIN-CONTAINING PROTEIN-RELATED"/>
    <property type="match status" value="1"/>
</dbReference>
<feature type="domain" description="BTB" evidence="1">
    <location>
        <begin position="16"/>
        <end position="84"/>
    </location>
</feature>
<protein>
    <recommendedName>
        <fullName evidence="1">BTB domain-containing protein</fullName>
    </recommendedName>
</protein>
<comment type="caution">
    <text evidence="2">The sequence shown here is derived from an EMBL/GenBank/DDBJ whole genome shotgun (WGS) entry which is preliminary data.</text>
</comment>
<dbReference type="EMBL" id="ML996094">
    <property type="protein sequence ID" value="KAF2148079.1"/>
    <property type="molecule type" value="Genomic_DNA"/>
</dbReference>
<gene>
    <name evidence="2" type="ORF">K461DRAFT_298175</name>
</gene>
<accession>A0A9P4MFM6</accession>
<reference evidence="2" key="1">
    <citation type="journal article" date="2020" name="Stud. Mycol.">
        <title>101 Dothideomycetes genomes: a test case for predicting lifestyles and emergence of pathogens.</title>
        <authorList>
            <person name="Haridas S."/>
            <person name="Albert R."/>
            <person name="Binder M."/>
            <person name="Bloem J."/>
            <person name="Labutti K."/>
            <person name="Salamov A."/>
            <person name="Andreopoulos B."/>
            <person name="Baker S."/>
            <person name="Barry K."/>
            <person name="Bills G."/>
            <person name="Bluhm B."/>
            <person name="Cannon C."/>
            <person name="Castanera R."/>
            <person name="Culley D."/>
            <person name="Daum C."/>
            <person name="Ezra D."/>
            <person name="Gonzalez J."/>
            <person name="Henrissat B."/>
            <person name="Kuo A."/>
            <person name="Liang C."/>
            <person name="Lipzen A."/>
            <person name="Lutzoni F."/>
            <person name="Magnuson J."/>
            <person name="Mondo S."/>
            <person name="Nolan M."/>
            <person name="Ohm R."/>
            <person name="Pangilinan J."/>
            <person name="Park H.-J."/>
            <person name="Ramirez L."/>
            <person name="Alfaro M."/>
            <person name="Sun H."/>
            <person name="Tritt A."/>
            <person name="Yoshinaga Y."/>
            <person name="Zwiers L.-H."/>
            <person name="Turgeon B."/>
            <person name="Goodwin S."/>
            <person name="Spatafora J."/>
            <person name="Crous P."/>
            <person name="Grigoriev I."/>
        </authorList>
    </citation>
    <scope>NUCLEOTIDE SEQUENCE</scope>
    <source>
        <strain evidence="2">CBS 260.36</strain>
    </source>
</reference>
<dbReference type="PANTHER" id="PTHR47843:SF5">
    <property type="entry name" value="BTB_POZ DOMAIN PROTEIN"/>
    <property type="match status" value="1"/>
</dbReference>
<dbReference type="PROSITE" id="PS50097">
    <property type="entry name" value="BTB"/>
    <property type="match status" value="1"/>
</dbReference>
<organism evidence="2 3">
    <name type="scientific">Myriangium duriaei CBS 260.36</name>
    <dbReference type="NCBI Taxonomy" id="1168546"/>
    <lineage>
        <taxon>Eukaryota</taxon>
        <taxon>Fungi</taxon>
        <taxon>Dikarya</taxon>
        <taxon>Ascomycota</taxon>
        <taxon>Pezizomycotina</taxon>
        <taxon>Dothideomycetes</taxon>
        <taxon>Dothideomycetidae</taxon>
        <taxon>Myriangiales</taxon>
        <taxon>Myriangiaceae</taxon>
        <taxon>Myriangium</taxon>
    </lineage>
</organism>
<dbReference type="Gene3D" id="3.30.710.10">
    <property type="entry name" value="Potassium Channel Kv1.1, Chain A"/>
    <property type="match status" value="1"/>
</dbReference>
<dbReference type="AlphaFoldDB" id="A0A9P4MFM6"/>
<sequence>MTAQQISQEDFMSPTIDVIAGDERRVYYVHESKLAKSGSPSLQALLKTDWKECQERIIDWTNVNSATVHRVLQYLYNQDYNVPTPVERLQASHDSTDPLKLHSGEEAKGEYPLPRGYYSDEEDFPEANVRAVQKFQSNAAHIKEGPLTPILQCIGADLKPALLDRKTAAGAFHDLSLPYANFCYKALLMAHAEVYEFATYHMLEELRFLALQRQQMVLERIDCSLAYAVEDIAELAAYVYANTPESTAEPSMRHLVSQFIALNAAALLKDGFNALLTQGGDFVLDLVSKLSRQLRHYGPAASKGSLPSKQNKKRQHYY</sequence>
<dbReference type="InterPro" id="IPR000210">
    <property type="entry name" value="BTB/POZ_dom"/>
</dbReference>
<dbReference type="InterPro" id="IPR011333">
    <property type="entry name" value="SKP1/BTB/POZ_sf"/>
</dbReference>
<dbReference type="Proteomes" id="UP000799439">
    <property type="component" value="Unassembled WGS sequence"/>
</dbReference>
<proteinExistence type="predicted"/>
<evidence type="ECO:0000313" key="2">
    <source>
        <dbReference type="EMBL" id="KAF2148079.1"/>
    </source>
</evidence>
<evidence type="ECO:0000259" key="1">
    <source>
        <dbReference type="PROSITE" id="PS50097"/>
    </source>
</evidence>
<keyword evidence="3" id="KW-1185">Reference proteome</keyword>
<dbReference type="SUPFAM" id="SSF54695">
    <property type="entry name" value="POZ domain"/>
    <property type="match status" value="1"/>
</dbReference>